<name>A0A1Y4MMN2_9FIRM</name>
<dbReference type="SUPFAM" id="SSF143120">
    <property type="entry name" value="YefM-like"/>
    <property type="match status" value="1"/>
</dbReference>
<dbReference type="NCBIfam" id="TIGR01552">
    <property type="entry name" value="phd_fam"/>
    <property type="match status" value="1"/>
</dbReference>
<evidence type="ECO:0000256" key="1">
    <source>
        <dbReference type="ARBA" id="ARBA00009981"/>
    </source>
</evidence>
<dbReference type="PANTHER" id="PTHR33713">
    <property type="entry name" value="ANTITOXIN YAFN-RELATED"/>
    <property type="match status" value="1"/>
</dbReference>
<organism evidence="3 4">
    <name type="scientific">Anaerotruncus colihominis</name>
    <dbReference type="NCBI Taxonomy" id="169435"/>
    <lineage>
        <taxon>Bacteria</taxon>
        <taxon>Bacillati</taxon>
        <taxon>Bacillota</taxon>
        <taxon>Clostridia</taxon>
        <taxon>Eubacteriales</taxon>
        <taxon>Oscillospiraceae</taxon>
        <taxon>Anaerotruncus</taxon>
    </lineage>
</organism>
<protein>
    <recommendedName>
        <fullName evidence="2">Antitoxin</fullName>
    </recommendedName>
</protein>
<dbReference type="RefSeq" id="WP_087301268.1">
    <property type="nucleotide sequence ID" value="NZ_NFKP01000010.1"/>
</dbReference>
<reference evidence="4" key="1">
    <citation type="submission" date="2017-04" db="EMBL/GenBank/DDBJ databases">
        <title>Function of individual gut microbiota members based on whole genome sequencing of pure cultures obtained from chicken caecum.</title>
        <authorList>
            <person name="Medvecky M."/>
            <person name="Cejkova D."/>
            <person name="Polansky O."/>
            <person name="Karasova D."/>
            <person name="Kubasova T."/>
            <person name="Cizek A."/>
            <person name="Rychlik I."/>
        </authorList>
    </citation>
    <scope>NUCLEOTIDE SEQUENCE [LARGE SCALE GENOMIC DNA]</scope>
    <source>
        <strain evidence="4">An175</strain>
    </source>
</reference>
<gene>
    <name evidence="3" type="ORF">B5F11_09600</name>
</gene>
<dbReference type="InterPro" id="IPR051405">
    <property type="entry name" value="phD/YefM_antitoxin"/>
</dbReference>
<comment type="function">
    <text evidence="2">Antitoxin component of a type II toxin-antitoxin (TA) system.</text>
</comment>
<evidence type="ECO:0000313" key="4">
    <source>
        <dbReference type="Proteomes" id="UP000196386"/>
    </source>
</evidence>
<sequence length="88" mass="10164">MLIKSSTALRNEYDNLVKLAKENGEPIYITRNGEGEMVFLPIEDYEKREAELKLLEKLLSAERNRIAGSPTYSTKEIRQELEDLYGQV</sequence>
<evidence type="ECO:0000256" key="2">
    <source>
        <dbReference type="RuleBase" id="RU362080"/>
    </source>
</evidence>
<dbReference type="PANTHER" id="PTHR33713:SF6">
    <property type="entry name" value="ANTITOXIN YEFM"/>
    <property type="match status" value="1"/>
</dbReference>
<dbReference type="Pfam" id="PF02604">
    <property type="entry name" value="PhdYeFM_antitox"/>
    <property type="match status" value="1"/>
</dbReference>
<dbReference type="InterPro" id="IPR006442">
    <property type="entry name" value="Antitoxin_Phd/YefM"/>
</dbReference>
<evidence type="ECO:0000313" key="3">
    <source>
        <dbReference type="EMBL" id="OUP69369.1"/>
    </source>
</evidence>
<comment type="caution">
    <text evidence="3">The sequence shown here is derived from an EMBL/GenBank/DDBJ whole genome shotgun (WGS) entry which is preliminary data.</text>
</comment>
<proteinExistence type="inferred from homology"/>
<comment type="similarity">
    <text evidence="1 2">Belongs to the phD/YefM antitoxin family.</text>
</comment>
<dbReference type="Proteomes" id="UP000196386">
    <property type="component" value="Unassembled WGS sequence"/>
</dbReference>
<dbReference type="AlphaFoldDB" id="A0A1Y4MMN2"/>
<accession>A0A1Y4MMN2</accession>
<dbReference type="InterPro" id="IPR036165">
    <property type="entry name" value="YefM-like_sf"/>
</dbReference>
<dbReference type="Gene3D" id="3.40.1620.10">
    <property type="entry name" value="YefM-like domain"/>
    <property type="match status" value="1"/>
</dbReference>
<dbReference type="EMBL" id="NFKP01000010">
    <property type="protein sequence ID" value="OUP69369.1"/>
    <property type="molecule type" value="Genomic_DNA"/>
</dbReference>